<dbReference type="VEuPathDB" id="ToxoDB:CSUI_004890"/>
<dbReference type="EMBL" id="MIGC01002341">
    <property type="protein sequence ID" value="PHJ21268.1"/>
    <property type="molecule type" value="Genomic_DNA"/>
</dbReference>
<feature type="compositionally biased region" description="Low complexity" evidence="1">
    <location>
        <begin position="213"/>
        <end position="247"/>
    </location>
</feature>
<proteinExistence type="predicted"/>
<dbReference type="GeneID" id="94428282"/>
<evidence type="ECO:0000256" key="2">
    <source>
        <dbReference type="SAM" id="Phobius"/>
    </source>
</evidence>
<evidence type="ECO:0000313" key="3">
    <source>
        <dbReference type="EMBL" id="PHJ21268.1"/>
    </source>
</evidence>
<keyword evidence="2" id="KW-0472">Membrane</keyword>
<dbReference type="InterPro" id="IPR006597">
    <property type="entry name" value="Sel1-like"/>
</dbReference>
<evidence type="ECO:0000313" key="4">
    <source>
        <dbReference type="Proteomes" id="UP000221165"/>
    </source>
</evidence>
<sequence length="359" mass="40135">MDRCVCMRCMYVCIGDFAYYGYGVQRETRARYPSTRYVDDEGGDMGEWMSQSYDVFEKRIPNAKAAVGHYRAVVEMGSNSSAKWIIPYLAKASYNLGFMYMHGLGVVQDLSYAEHHFYQALEFDPSAPRAPVYVALLFLRLMKYRQDVNLLQVYEQLAQDQRIVLLFLILLLSLCFLLLRFFAKRLHAIQLHVLSSLPSHTNLQSRNIREDSATPYSPLTSSSSSPTLASSSSSSPTLASSSSSSSHSPPPTCVDHPVLLSREEPVESPLSPSISSSSSLGEKLPRAGEKSETRKQLTPTEEEEKSSSSKLSSLSSVPHPDDHKEEKEKEEKGEDSSLLLTMNFSETAQAGKEEEEKNE</sequence>
<dbReference type="SUPFAM" id="SSF81901">
    <property type="entry name" value="HCP-like"/>
    <property type="match status" value="1"/>
</dbReference>
<keyword evidence="2" id="KW-0812">Transmembrane</keyword>
<gene>
    <name evidence="3" type="ORF">CSUI_004890</name>
</gene>
<dbReference type="InterPro" id="IPR011990">
    <property type="entry name" value="TPR-like_helical_dom_sf"/>
</dbReference>
<feature type="compositionally biased region" description="Polar residues" evidence="1">
    <location>
        <begin position="338"/>
        <end position="348"/>
    </location>
</feature>
<evidence type="ECO:0000256" key="1">
    <source>
        <dbReference type="SAM" id="MobiDB-lite"/>
    </source>
</evidence>
<comment type="caution">
    <text evidence="3">The sequence shown here is derived from an EMBL/GenBank/DDBJ whole genome shotgun (WGS) entry which is preliminary data.</text>
</comment>
<dbReference type="RefSeq" id="XP_067922952.1">
    <property type="nucleotide sequence ID" value="XM_068065071.1"/>
</dbReference>
<dbReference type="OrthoDB" id="27934at2759"/>
<protein>
    <submittedName>
        <fullName evidence="3">Sel1 repeat-containing protein</fullName>
    </submittedName>
</protein>
<feature type="transmembrane region" description="Helical" evidence="2">
    <location>
        <begin position="163"/>
        <end position="183"/>
    </location>
</feature>
<accession>A0A2C6KYX4</accession>
<reference evidence="3 4" key="1">
    <citation type="journal article" date="2017" name="Int. J. Parasitol.">
        <title>The genome of the protozoan parasite Cystoisospora suis and a reverse vaccinology approach to identify vaccine candidates.</title>
        <authorList>
            <person name="Palmieri N."/>
            <person name="Shrestha A."/>
            <person name="Ruttkowski B."/>
            <person name="Beck T."/>
            <person name="Vogl C."/>
            <person name="Tomley F."/>
            <person name="Blake D.P."/>
            <person name="Joachim A."/>
        </authorList>
    </citation>
    <scope>NUCLEOTIDE SEQUENCE [LARGE SCALE GENOMIC DNA]</scope>
    <source>
        <strain evidence="3 4">Wien I</strain>
    </source>
</reference>
<keyword evidence="4" id="KW-1185">Reference proteome</keyword>
<feature type="region of interest" description="Disordered" evidence="1">
    <location>
        <begin position="208"/>
        <end position="359"/>
    </location>
</feature>
<feature type="compositionally biased region" description="Basic and acidic residues" evidence="1">
    <location>
        <begin position="283"/>
        <end position="295"/>
    </location>
</feature>
<dbReference type="Gene3D" id="1.25.40.10">
    <property type="entry name" value="Tetratricopeptide repeat domain"/>
    <property type="match status" value="1"/>
</dbReference>
<name>A0A2C6KYX4_9APIC</name>
<feature type="compositionally biased region" description="Low complexity" evidence="1">
    <location>
        <begin position="267"/>
        <end position="282"/>
    </location>
</feature>
<organism evidence="3 4">
    <name type="scientific">Cystoisospora suis</name>
    <dbReference type="NCBI Taxonomy" id="483139"/>
    <lineage>
        <taxon>Eukaryota</taxon>
        <taxon>Sar</taxon>
        <taxon>Alveolata</taxon>
        <taxon>Apicomplexa</taxon>
        <taxon>Conoidasida</taxon>
        <taxon>Coccidia</taxon>
        <taxon>Eucoccidiorida</taxon>
        <taxon>Eimeriorina</taxon>
        <taxon>Sarcocystidae</taxon>
        <taxon>Cystoisospora</taxon>
    </lineage>
</organism>
<dbReference type="Proteomes" id="UP000221165">
    <property type="component" value="Unassembled WGS sequence"/>
</dbReference>
<dbReference type="SMART" id="SM00671">
    <property type="entry name" value="SEL1"/>
    <property type="match status" value="1"/>
</dbReference>
<keyword evidence="2" id="KW-1133">Transmembrane helix</keyword>
<feature type="compositionally biased region" description="Basic and acidic residues" evidence="1">
    <location>
        <begin position="319"/>
        <end position="335"/>
    </location>
</feature>
<dbReference type="AlphaFoldDB" id="A0A2C6KYX4"/>